<dbReference type="Gene3D" id="3.30.450.40">
    <property type="match status" value="1"/>
</dbReference>
<reference evidence="2 3" key="1">
    <citation type="submission" date="2015-09" db="EMBL/GenBank/DDBJ databases">
        <authorList>
            <person name="Jackson K.R."/>
            <person name="Lunt B.L."/>
            <person name="Fisher J.N.B."/>
            <person name="Gardner A.V."/>
            <person name="Bailey M.E."/>
            <person name="Deus L.M."/>
            <person name="Earl A.S."/>
            <person name="Gibby P.D."/>
            <person name="Hartmann K.A."/>
            <person name="Liu J.E."/>
            <person name="Manci A.M."/>
            <person name="Nielsen D.A."/>
            <person name="Solomon M.B."/>
            <person name="Breakwell D.P."/>
            <person name="Burnett S.H."/>
            <person name="Grose J.H."/>
        </authorList>
    </citation>
    <scope>NUCLEOTIDE SEQUENCE [LARGE SCALE GENOMIC DNA]</scope>
    <source>
        <strain evidence="2 3">16</strain>
    </source>
</reference>
<proteinExistence type="predicted"/>
<dbReference type="AlphaFoldDB" id="A0A0P6VPM1"/>
<sequence length="170" mass="18943">MHPVPINEAERLEIVRDLGLVARNSAPALQAICRRALRDFKVSTVLITLVEENEVVELAMAGRDLPMLPRQQAFCSHVIVEDSALVVADLRSDARFARNILVCGHGLRSIAAAPIRHNGQHAIGAFCLLDTVPRDFTRREVSYLQRLAERAATEIWFCDAVNRPNLVLID</sequence>
<dbReference type="Proteomes" id="UP000048984">
    <property type="component" value="Unassembled WGS sequence"/>
</dbReference>
<dbReference type="InterPro" id="IPR029016">
    <property type="entry name" value="GAF-like_dom_sf"/>
</dbReference>
<comment type="caution">
    <text evidence="2">The sequence shown here is derived from an EMBL/GenBank/DDBJ whole genome shotgun (WGS) entry which is preliminary data.</text>
</comment>
<protein>
    <recommendedName>
        <fullName evidence="1">GAF domain-containing protein</fullName>
    </recommendedName>
</protein>
<dbReference type="RefSeq" id="WP_054360916.1">
    <property type="nucleotide sequence ID" value="NZ_PPPR01000013.1"/>
</dbReference>
<organism evidence="2 3">
    <name type="scientific">Prosthecodimorpha hirschii</name>
    <dbReference type="NCBI Taxonomy" id="665126"/>
    <lineage>
        <taxon>Bacteria</taxon>
        <taxon>Pseudomonadati</taxon>
        <taxon>Pseudomonadota</taxon>
        <taxon>Alphaproteobacteria</taxon>
        <taxon>Hyphomicrobiales</taxon>
        <taxon>Ancalomicrobiaceae</taxon>
        <taxon>Prosthecodimorpha</taxon>
    </lineage>
</organism>
<evidence type="ECO:0000313" key="2">
    <source>
        <dbReference type="EMBL" id="KPL54750.1"/>
    </source>
</evidence>
<keyword evidence="3" id="KW-1185">Reference proteome</keyword>
<dbReference type="Pfam" id="PF01590">
    <property type="entry name" value="GAF"/>
    <property type="match status" value="1"/>
</dbReference>
<dbReference type="PANTHER" id="PTHR43102">
    <property type="entry name" value="SLR1143 PROTEIN"/>
    <property type="match status" value="1"/>
</dbReference>
<dbReference type="STRING" id="665126.ABB55_23075"/>
<dbReference type="PANTHER" id="PTHR43102:SF2">
    <property type="entry name" value="GAF DOMAIN-CONTAINING PROTEIN"/>
    <property type="match status" value="1"/>
</dbReference>
<evidence type="ECO:0000313" key="3">
    <source>
        <dbReference type="Proteomes" id="UP000048984"/>
    </source>
</evidence>
<gene>
    <name evidence="2" type="ORF">ABB55_23075</name>
</gene>
<accession>A0A0P6VPM1</accession>
<name>A0A0P6VPM1_9HYPH</name>
<dbReference type="EMBL" id="LJYW01000001">
    <property type="protein sequence ID" value="KPL54750.1"/>
    <property type="molecule type" value="Genomic_DNA"/>
</dbReference>
<dbReference type="SUPFAM" id="SSF55781">
    <property type="entry name" value="GAF domain-like"/>
    <property type="match status" value="1"/>
</dbReference>
<feature type="domain" description="GAF" evidence="1">
    <location>
        <begin position="24"/>
        <end position="165"/>
    </location>
</feature>
<evidence type="ECO:0000259" key="1">
    <source>
        <dbReference type="SMART" id="SM00065"/>
    </source>
</evidence>
<dbReference type="SMART" id="SM00065">
    <property type="entry name" value="GAF"/>
    <property type="match status" value="1"/>
</dbReference>
<reference evidence="2 3" key="2">
    <citation type="submission" date="2015-10" db="EMBL/GenBank/DDBJ databases">
        <title>Draft Genome Sequence of Prosthecomicrobium hirschii ATCC 27832.</title>
        <authorList>
            <person name="Daniel J."/>
            <person name="Givan S.A."/>
            <person name="Brun Y.V."/>
            <person name="Brown P.J."/>
        </authorList>
    </citation>
    <scope>NUCLEOTIDE SEQUENCE [LARGE SCALE GENOMIC DNA]</scope>
    <source>
        <strain evidence="2 3">16</strain>
    </source>
</reference>
<dbReference type="InterPro" id="IPR003018">
    <property type="entry name" value="GAF"/>
</dbReference>